<proteinExistence type="predicted"/>
<evidence type="ECO:0000256" key="1">
    <source>
        <dbReference type="SAM" id="MobiDB-lite"/>
    </source>
</evidence>
<keyword evidence="3" id="KW-1185">Reference proteome</keyword>
<dbReference type="RefSeq" id="XP_030985253.1">
    <property type="nucleotide sequence ID" value="XM_031123376.1"/>
</dbReference>
<feature type="transmembrane region" description="Helical" evidence="2">
    <location>
        <begin position="130"/>
        <end position="148"/>
    </location>
</feature>
<name>A0A6P8BDE5_PYRGI</name>
<feature type="region of interest" description="Disordered" evidence="1">
    <location>
        <begin position="96"/>
        <end position="118"/>
    </location>
</feature>
<reference evidence="4" key="1">
    <citation type="journal article" date="2019" name="Mol. Biol. Evol.">
        <title>Blast fungal genomes show frequent chromosomal changes, gene gains and losses, and effector gene turnover.</title>
        <authorList>
            <person name="Gomez Luciano L.B."/>
            <person name="Jason Tsai I."/>
            <person name="Chuma I."/>
            <person name="Tosa Y."/>
            <person name="Chen Y.H."/>
            <person name="Li J.Y."/>
            <person name="Li M.Y."/>
            <person name="Jade Lu M.Y."/>
            <person name="Nakayashiki H."/>
            <person name="Li W.H."/>
        </authorList>
    </citation>
    <scope>NUCLEOTIDE SEQUENCE</scope>
    <source>
        <strain evidence="4">NI907</strain>
    </source>
</reference>
<evidence type="ECO:0000313" key="3">
    <source>
        <dbReference type="Proteomes" id="UP000515153"/>
    </source>
</evidence>
<dbReference type="KEGG" id="pgri:PgNI_03321"/>
<protein>
    <submittedName>
        <fullName evidence="4">Uncharacterized protein</fullName>
    </submittedName>
</protein>
<sequence>MPIHSPRGHKPRHIVHDPHAHEFQLPLTEERLERLENDVHTLARLVFSARYADKQDQIRKSPSSQQQKEQWKLMVNAFDAPPTLSTGAKTIWSQDRPMQFASPKQSEKRPAGGSLEAKSGGKLPAKMCRYLFAVVVTMLCSITIWLSLGGEPAFGDLYQAAEWLKEMYAEKWMGA</sequence>
<gene>
    <name evidence="4" type="ORF">PgNI_03321</name>
</gene>
<keyword evidence="2" id="KW-0812">Transmembrane</keyword>
<reference evidence="4" key="3">
    <citation type="submission" date="2025-08" db="UniProtKB">
        <authorList>
            <consortium name="RefSeq"/>
        </authorList>
    </citation>
    <scope>IDENTIFICATION</scope>
    <source>
        <strain evidence="4">NI907</strain>
    </source>
</reference>
<dbReference type="Proteomes" id="UP000515153">
    <property type="component" value="Unplaced"/>
</dbReference>
<evidence type="ECO:0000313" key="4">
    <source>
        <dbReference type="RefSeq" id="XP_030985253.1"/>
    </source>
</evidence>
<keyword evidence="2" id="KW-1133">Transmembrane helix</keyword>
<keyword evidence="2" id="KW-0472">Membrane</keyword>
<dbReference type="GeneID" id="41958286"/>
<evidence type="ECO:0000256" key="2">
    <source>
        <dbReference type="SAM" id="Phobius"/>
    </source>
</evidence>
<dbReference type="AlphaFoldDB" id="A0A6P8BDE5"/>
<accession>A0A6P8BDE5</accession>
<reference evidence="4" key="2">
    <citation type="submission" date="2019-10" db="EMBL/GenBank/DDBJ databases">
        <authorList>
            <consortium name="NCBI Genome Project"/>
        </authorList>
    </citation>
    <scope>NUCLEOTIDE SEQUENCE</scope>
    <source>
        <strain evidence="4">NI907</strain>
    </source>
</reference>
<organism evidence="3 4">
    <name type="scientific">Pyricularia grisea</name>
    <name type="common">Crabgrass-specific blast fungus</name>
    <name type="synonym">Magnaporthe grisea</name>
    <dbReference type="NCBI Taxonomy" id="148305"/>
    <lineage>
        <taxon>Eukaryota</taxon>
        <taxon>Fungi</taxon>
        <taxon>Dikarya</taxon>
        <taxon>Ascomycota</taxon>
        <taxon>Pezizomycotina</taxon>
        <taxon>Sordariomycetes</taxon>
        <taxon>Sordariomycetidae</taxon>
        <taxon>Magnaporthales</taxon>
        <taxon>Pyriculariaceae</taxon>
        <taxon>Pyricularia</taxon>
    </lineage>
</organism>